<evidence type="ECO:0000313" key="3">
    <source>
        <dbReference type="EMBL" id="RZU39449.1"/>
    </source>
</evidence>
<feature type="transmembrane region" description="Helical" evidence="1">
    <location>
        <begin position="98"/>
        <end position="114"/>
    </location>
</feature>
<dbReference type="RefSeq" id="WP_341273289.1">
    <property type="nucleotide sequence ID" value="NZ_SHKW01000001.1"/>
</dbReference>
<organism evidence="3 4">
    <name type="scientific">Edaphobacter modestus</name>
    <dbReference type="NCBI Taxonomy" id="388466"/>
    <lineage>
        <taxon>Bacteria</taxon>
        <taxon>Pseudomonadati</taxon>
        <taxon>Acidobacteriota</taxon>
        <taxon>Terriglobia</taxon>
        <taxon>Terriglobales</taxon>
        <taxon>Acidobacteriaceae</taxon>
        <taxon>Edaphobacter</taxon>
    </lineage>
</organism>
<feature type="transmembrane region" description="Helical" evidence="1">
    <location>
        <begin position="159"/>
        <end position="181"/>
    </location>
</feature>
<keyword evidence="1" id="KW-0812">Transmembrane</keyword>
<sequence>MARIPHLGYRHLSTHGILEIRRNLAVNVPMSLLWLRVAVLLYGVAALAVLPAALYERPRWNKIAIPAAVAGLLFHFVSLAEMLIAAHHRLPVDTHESQALLGLIFAAAFLIVYWRYRTVSLGVFVLPISFLLGLVPAFRPGQESTPFPQFHTGWIFLHIALLLAAYAALLLSLLASVLYLIQERDLKSKHASSKASWLPPLETTDQIALRSLLFGLPCMTAGLLIGSLIAQQTIGPSYFLDPKVLLSFAMWLAYIAMIYIRRHSGLRGRRAIYLSGFVFLVVLAVWSANEFSAVHRFTTP</sequence>
<keyword evidence="1" id="KW-0472">Membrane</keyword>
<dbReference type="PANTHER" id="PTHR38034">
    <property type="entry name" value="INNER MEMBRANE PROTEIN YPJD"/>
    <property type="match status" value="1"/>
</dbReference>
<comment type="caution">
    <text evidence="3">The sequence shown here is derived from an EMBL/GenBank/DDBJ whole genome shotgun (WGS) entry which is preliminary data.</text>
</comment>
<dbReference type="InterPro" id="IPR052372">
    <property type="entry name" value="YpjD/HemX"/>
</dbReference>
<feature type="domain" description="Cytochrome c assembly protein" evidence="2">
    <location>
        <begin position="93"/>
        <end position="283"/>
    </location>
</feature>
<name>A0A4Q7YRI0_9BACT</name>
<dbReference type="PANTHER" id="PTHR38034:SF1">
    <property type="entry name" value="INNER MEMBRANE PROTEIN YPJD"/>
    <property type="match status" value="1"/>
</dbReference>
<dbReference type="Pfam" id="PF01578">
    <property type="entry name" value="Cytochrom_C_asm"/>
    <property type="match status" value="1"/>
</dbReference>
<dbReference type="AlphaFoldDB" id="A0A4Q7YRI0"/>
<gene>
    <name evidence="3" type="ORF">BDD14_0833</name>
</gene>
<keyword evidence="4" id="KW-1185">Reference proteome</keyword>
<dbReference type="Proteomes" id="UP000292958">
    <property type="component" value="Unassembled WGS sequence"/>
</dbReference>
<feature type="transmembrane region" description="Helical" evidence="1">
    <location>
        <begin position="242"/>
        <end position="260"/>
    </location>
</feature>
<dbReference type="EMBL" id="SHKW01000001">
    <property type="protein sequence ID" value="RZU39449.1"/>
    <property type="molecule type" value="Genomic_DNA"/>
</dbReference>
<dbReference type="GO" id="GO:0020037">
    <property type="term" value="F:heme binding"/>
    <property type="evidence" value="ECO:0007669"/>
    <property type="project" value="InterPro"/>
</dbReference>
<reference evidence="3 4" key="1">
    <citation type="submission" date="2019-02" db="EMBL/GenBank/DDBJ databases">
        <title>Genomic Encyclopedia of Archaeal and Bacterial Type Strains, Phase II (KMG-II): from individual species to whole genera.</title>
        <authorList>
            <person name="Goeker M."/>
        </authorList>
    </citation>
    <scope>NUCLEOTIDE SEQUENCE [LARGE SCALE GENOMIC DNA]</scope>
    <source>
        <strain evidence="3 4">DSM 18101</strain>
    </source>
</reference>
<feature type="transmembrane region" description="Helical" evidence="1">
    <location>
        <begin position="121"/>
        <end position="139"/>
    </location>
</feature>
<evidence type="ECO:0000256" key="1">
    <source>
        <dbReference type="SAM" id="Phobius"/>
    </source>
</evidence>
<evidence type="ECO:0000259" key="2">
    <source>
        <dbReference type="Pfam" id="PF01578"/>
    </source>
</evidence>
<proteinExistence type="predicted"/>
<dbReference type="GO" id="GO:0017004">
    <property type="term" value="P:cytochrome complex assembly"/>
    <property type="evidence" value="ECO:0007669"/>
    <property type="project" value="InterPro"/>
</dbReference>
<evidence type="ECO:0000313" key="4">
    <source>
        <dbReference type="Proteomes" id="UP000292958"/>
    </source>
</evidence>
<feature type="transmembrane region" description="Helical" evidence="1">
    <location>
        <begin position="272"/>
        <end position="289"/>
    </location>
</feature>
<feature type="transmembrane region" description="Helical" evidence="1">
    <location>
        <begin position="33"/>
        <end position="55"/>
    </location>
</feature>
<dbReference type="InterPro" id="IPR002541">
    <property type="entry name" value="Cyt_c_assembly"/>
</dbReference>
<protein>
    <submittedName>
        <fullName evidence="3">ABC-type uncharacterized transport system permease subunit</fullName>
    </submittedName>
</protein>
<accession>A0A4Q7YRI0</accession>
<keyword evidence="1" id="KW-1133">Transmembrane helix</keyword>
<feature type="transmembrane region" description="Helical" evidence="1">
    <location>
        <begin position="67"/>
        <end position="86"/>
    </location>
</feature>
<feature type="transmembrane region" description="Helical" evidence="1">
    <location>
        <begin position="207"/>
        <end position="230"/>
    </location>
</feature>